<dbReference type="GO" id="GO:0048472">
    <property type="term" value="F:threonine-phosphate decarboxylase activity"/>
    <property type="evidence" value="ECO:0007669"/>
    <property type="project" value="UniProtKB-EC"/>
</dbReference>
<dbReference type="InterPro" id="IPR029062">
    <property type="entry name" value="Class_I_gatase-like"/>
</dbReference>
<evidence type="ECO:0000259" key="11">
    <source>
        <dbReference type="Pfam" id="PF00155"/>
    </source>
</evidence>
<dbReference type="Gene3D" id="3.40.640.10">
    <property type="entry name" value="Type I PLP-dependent aspartate aminotransferase-like (Major domain)"/>
    <property type="match status" value="1"/>
</dbReference>
<dbReference type="PROSITE" id="PS51274">
    <property type="entry name" value="GATASE_COBBQ"/>
    <property type="match status" value="1"/>
</dbReference>
<comment type="similarity">
    <text evidence="3 9">Belongs to the CobB/CobQ family. CobQ subfamily.</text>
</comment>
<evidence type="ECO:0000256" key="8">
    <source>
        <dbReference type="ARBA" id="ARBA00048531"/>
    </source>
</evidence>
<dbReference type="Pfam" id="PF07685">
    <property type="entry name" value="GATase_3"/>
    <property type="match status" value="1"/>
</dbReference>
<dbReference type="PANTHER" id="PTHR21343:SF1">
    <property type="entry name" value="COBYRIC ACID SYNTHASE"/>
    <property type="match status" value="1"/>
</dbReference>
<dbReference type="SUPFAM" id="SSF53383">
    <property type="entry name" value="PLP-dependent transferases"/>
    <property type="match status" value="1"/>
</dbReference>
<feature type="active site" description="Nucleophile" evidence="9">
    <location>
        <position position="720"/>
    </location>
</feature>
<comment type="function">
    <text evidence="7 9">Catalyzes amidations at positions B, D, E, and G on adenosylcobyrinic A,C-diamide. NH(2) groups are provided by glutamine, and one molecule of ATP is hydrogenolyzed for each amidation.</text>
</comment>
<name>A0A450WD17_9GAMM</name>
<dbReference type="InterPro" id="IPR015424">
    <property type="entry name" value="PyrdxlP-dep_Trfase"/>
</dbReference>
<evidence type="ECO:0000256" key="2">
    <source>
        <dbReference type="ARBA" id="ARBA00004953"/>
    </source>
</evidence>
<feature type="active site" evidence="9">
    <location>
        <position position="819"/>
    </location>
</feature>
<dbReference type="InterPro" id="IPR033949">
    <property type="entry name" value="CobQ_GATase1"/>
</dbReference>
<evidence type="ECO:0000256" key="5">
    <source>
        <dbReference type="ARBA" id="ARBA00022573"/>
    </source>
</evidence>
<evidence type="ECO:0000256" key="7">
    <source>
        <dbReference type="ARBA" id="ARBA00025166"/>
    </source>
</evidence>
<dbReference type="HAMAP" id="MF_00028">
    <property type="entry name" value="CobQ"/>
    <property type="match status" value="1"/>
</dbReference>
<feature type="domain" description="CobB/CobQ-like glutamine amidotransferase" evidence="13">
    <location>
        <begin position="641"/>
        <end position="826"/>
    </location>
</feature>
<evidence type="ECO:0000259" key="12">
    <source>
        <dbReference type="Pfam" id="PF01656"/>
    </source>
</evidence>
<organism evidence="14">
    <name type="scientific">Candidatus Kentrum sp. LPFa</name>
    <dbReference type="NCBI Taxonomy" id="2126335"/>
    <lineage>
        <taxon>Bacteria</taxon>
        <taxon>Pseudomonadati</taxon>
        <taxon>Pseudomonadota</taxon>
        <taxon>Gammaproteobacteria</taxon>
        <taxon>Candidatus Kentrum</taxon>
    </lineage>
</organism>
<dbReference type="NCBIfam" id="TIGR00313">
    <property type="entry name" value="cobQ"/>
    <property type="match status" value="1"/>
</dbReference>
<evidence type="ECO:0000256" key="1">
    <source>
        <dbReference type="ARBA" id="ARBA00003444"/>
    </source>
</evidence>
<dbReference type="Gene3D" id="3.90.1150.10">
    <property type="entry name" value="Aspartate Aminotransferase, domain 1"/>
    <property type="match status" value="1"/>
</dbReference>
<dbReference type="CDD" id="cd01750">
    <property type="entry name" value="GATase1_CobQ"/>
    <property type="match status" value="1"/>
</dbReference>
<dbReference type="EMBL" id="CAADFK010000070">
    <property type="protein sequence ID" value="VFK14917.1"/>
    <property type="molecule type" value="Genomic_DNA"/>
</dbReference>
<dbReference type="SUPFAM" id="SSF52317">
    <property type="entry name" value="Class I glutamine amidotransferase-like"/>
    <property type="match status" value="1"/>
</dbReference>
<dbReference type="GO" id="GO:0009236">
    <property type="term" value="P:cobalamin biosynthetic process"/>
    <property type="evidence" value="ECO:0007669"/>
    <property type="project" value="UniProtKB-UniRule"/>
</dbReference>
<dbReference type="InterPro" id="IPR002586">
    <property type="entry name" value="CobQ/CobB/MinD/ParA_Nub-bd_dom"/>
</dbReference>
<dbReference type="Gene3D" id="3.40.50.300">
    <property type="entry name" value="P-loop containing nucleotide triphosphate hydrolases"/>
    <property type="match status" value="1"/>
</dbReference>
<gene>
    <name evidence="9" type="primary">cobQ</name>
    <name evidence="14" type="ORF">BECKLPF1236B_GA0070989_10703</name>
</gene>
<dbReference type="CDD" id="cd00609">
    <property type="entry name" value="AAT_like"/>
    <property type="match status" value="1"/>
</dbReference>
<dbReference type="InterPro" id="IPR047045">
    <property type="entry name" value="CobQ_N"/>
</dbReference>
<dbReference type="Pfam" id="PF01656">
    <property type="entry name" value="CbiA"/>
    <property type="match status" value="1"/>
</dbReference>
<dbReference type="SUPFAM" id="SSF52540">
    <property type="entry name" value="P-loop containing nucleoside triphosphate hydrolases"/>
    <property type="match status" value="1"/>
</dbReference>
<evidence type="ECO:0000256" key="6">
    <source>
        <dbReference type="ARBA" id="ARBA00022962"/>
    </source>
</evidence>
<dbReference type="CDD" id="cd05389">
    <property type="entry name" value="CobQ_N"/>
    <property type="match status" value="1"/>
</dbReference>
<dbReference type="GO" id="GO:0030170">
    <property type="term" value="F:pyridoxal phosphate binding"/>
    <property type="evidence" value="ECO:0007669"/>
    <property type="project" value="InterPro"/>
</dbReference>
<accession>A0A450WD17</accession>
<dbReference type="PROSITE" id="PS00105">
    <property type="entry name" value="AA_TRANSFER_CLASS_1"/>
    <property type="match status" value="1"/>
</dbReference>
<keyword evidence="6 9" id="KW-0315">Glutamine amidotransferase</keyword>
<evidence type="ECO:0000256" key="3">
    <source>
        <dbReference type="ARBA" id="ARBA00006205"/>
    </source>
</evidence>
<keyword evidence="5 9" id="KW-0169">Cobalamin biosynthesis</keyword>
<comment type="catalytic activity">
    <reaction evidence="8">
        <text>O-phospho-L-threonine + H(+) = (R)-1-aminopropan-2-yl phosphate + CO2</text>
        <dbReference type="Rhea" id="RHEA:11492"/>
        <dbReference type="ChEBI" id="CHEBI:15378"/>
        <dbReference type="ChEBI" id="CHEBI:16526"/>
        <dbReference type="ChEBI" id="CHEBI:58563"/>
        <dbReference type="ChEBI" id="CHEBI:58675"/>
        <dbReference type="EC" id="4.1.1.81"/>
    </reaction>
</comment>
<dbReference type="Pfam" id="PF00155">
    <property type="entry name" value="Aminotran_1_2"/>
    <property type="match status" value="1"/>
</dbReference>
<dbReference type="InterPro" id="IPR004839">
    <property type="entry name" value="Aminotransferase_I/II_large"/>
</dbReference>
<reference evidence="14" key="1">
    <citation type="submission" date="2019-02" db="EMBL/GenBank/DDBJ databases">
        <authorList>
            <person name="Gruber-Vodicka R. H."/>
            <person name="Seah K. B. B."/>
        </authorList>
    </citation>
    <scope>NUCLEOTIDE SEQUENCE</scope>
    <source>
        <strain evidence="14">BECK_S313</strain>
    </source>
</reference>
<dbReference type="InterPro" id="IPR004459">
    <property type="entry name" value="CobQ_synth"/>
</dbReference>
<dbReference type="InterPro" id="IPR005860">
    <property type="entry name" value="CobD"/>
</dbReference>
<dbReference type="PROSITE" id="PS51273">
    <property type="entry name" value="GATASE_TYPE_1"/>
    <property type="match status" value="1"/>
</dbReference>
<evidence type="ECO:0000256" key="4">
    <source>
        <dbReference type="ARBA" id="ARBA00019833"/>
    </source>
</evidence>
<dbReference type="InterPro" id="IPR011698">
    <property type="entry name" value="GATase_3"/>
</dbReference>
<comment type="pathway">
    <text evidence="2 9">Cofactor biosynthesis; adenosylcobalamin biosynthesis.</text>
</comment>
<dbReference type="AlphaFoldDB" id="A0A450WD17"/>
<evidence type="ECO:0000256" key="10">
    <source>
        <dbReference type="SAM" id="MobiDB-lite"/>
    </source>
</evidence>
<sequence>MKSEHGGDVRNLARLAGCEVEELIDFSANINPLGPPDSLRPVIARHLGALTQYPDPHCQALREVIASVFSLSATQVVCGNGSTELLYALPWAFSRAPREEPYIDRAVIPAPSYIDYATAATRAGLEVTTVPSDIAIGFSVNWRRVERELTGHEMVIVGQPGNPSGALFDPNELLAVSDRHPSSLFVVDEAFADFVAGYKSLARYERPNIIVLRSATKFYGIPGLRLGYALASNRIAQRLSDALPPWSVGSLAQAVGAVVLKDHAYAEKTRAEVARLRERLHGDLLDLGSDITVFPSVANYLLARLDGANPDATTLARRLLTHRIAIRVCDNYQGLDDKNSDEPANTRYFRVAVRAEEENARLIHGLSRALEPSPRRKRPVRTTAKPRPPAIMFQGTSSNAGKSVLASAFCRILLQDGYRVAPFKAQNMSLNSYVTRAGGEMGRAQVVQAQACRLDPDTRMNPVLLKPNSEIGSQVILQGKPVGNMNVSNYIQYKKQAFSVVKEAYDALSSEVDAMVIEGAGSPGEVNLKQHDIVNMGMAAHARAPVLIVGDIDRGGVFASFVGTMEVLGERERALVAGFIINRFRGQRALLAGAMEYVRDYTGVPTLGIIPYLRDLGLPEEDSVSFKARDKDAPRGADQVEIAVIDVPHISNFTDFDPLELEPDVCLRIIRKAHRLGSPDAVILPGSKNAPSDLAYLRTSGLAEAILALARKGTAIVGICAGMQMLGREIADPHGIESHGFGSGIEGLGLLALRTVLASDKTLKIVSARHPESGLAVKGYEIHHGYTSDKNLRAAMVTDEGNAIGFASEDGNISGTYLHGLYDNDAFRRWFIDRLRARRGLAPIGTAQVTYDLEPALDRLALVARENMDVEGIYRKMGLK</sequence>
<protein>
    <recommendedName>
        <fullName evidence="4 9">Cobyric acid synthase</fullName>
    </recommendedName>
</protein>
<dbReference type="InterPro" id="IPR027417">
    <property type="entry name" value="P-loop_NTPase"/>
</dbReference>
<dbReference type="NCBIfam" id="NF001989">
    <property type="entry name" value="PRK00784.1"/>
    <property type="match status" value="1"/>
</dbReference>
<dbReference type="NCBIfam" id="TIGR01140">
    <property type="entry name" value="L_thr_O3P_dcar"/>
    <property type="match status" value="1"/>
</dbReference>
<evidence type="ECO:0000259" key="13">
    <source>
        <dbReference type="Pfam" id="PF07685"/>
    </source>
</evidence>
<dbReference type="PANTHER" id="PTHR21343">
    <property type="entry name" value="DETHIOBIOTIN SYNTHETASE"/>
    <property type="match status" value="1"/>
</dbReference>
<feature type="domain" description="CobQ/CobB/MinD/ParA nucleotide binding" evidence="12">
    <location>
        <begin position="391"/>
        <end position="616"/>
    </location>
</feature>
<dbReference type="InterPro" id="IPR015421">
    <property type="entry name" value="PyrdxlP-dep_Trfase_major"/>
</dbReference>
<evidence type="ECO:0000256" key="9">
    <source>
        <dbReference type="HAMAP-Rule" id="MF_00028"/>
    </source>
</evidence>
<feature type="region of interest" description="Disordered" evidence="10">
    <location>
        <begin position="370"/>
        <end position="395"/>
    </location>
</feature>
<evidence type="ECO:0000313" key="14">
    <source>
        <dbReference type="EMBL" id="VFK14917.1"/>
    </source>
</evidence>
<proteinExistence type="inferred from homology"/>
<dbReference type="Gene3D" id="3.40.50.880">
    <property type="match status" value="1"/>
</dbReference>
<comment type="function">
    <text evidence="1">Decarboxylates L-threonine-O-3-phosphate to yield (R)-1-amino-2-propanol O-2-phosphate, the precursor for the linkage between the nucleotide loop and the corrin ring in cobalamin.</text>
</comment>
<feature type="domain" description="Aminotransferase class I/classII large" evidence="11">
    <location>
        <begin position="22"/>
        <end position="363"/>
    </location>
</feature>
<dbReference type="GO" id="GO:0015420">
    <property type="term" value="F:ABC-type vitamin B12 transporter activity"/>
    <property type="evidence" value="ECO:0007669"/>
    <property type="project" value="UniProtKB-UniRule"/>
</dbReference>
<dbReference type="UniPathway" id="UPA00148"/>
<dbReference type="InterPro" id="IPR004838">
    <property type="entry name" value="NHTrfase_class1_PyrdxlP-BS"/>
</dbReference>
<dbReference type="InterPro" id="IPR015422">
    <property type="entry name" value="PyrdxlP-dep_Trfase_small"/>
</dbReference>